<dbReference type="STRING" id="130081.M2Y1X1"/>
<proteinExistence type="predicted"/>
<evidence type="ECO:0000313" key="5">
    <source>
        <dbReference type="Proteomes" id="UP000030680"/>
    </source>
</evidence>
<accession>M2Y1X1</accession>
<dbReference type="AlphaFoldDB" id="M2Y1X1"/>
<dbReference type="Pfam" id="PF01494">
    <property type="entry name" value="FAD_binding_3"/>
    <property type="match status" value="1"/>
</dbReference>
<dbReference type="InterPro" id="IPR050493">
    <property type="entry name" value="FAD-dep_Monooxygenase_BioMet"/>
</dbReference>
<dbReference type="SUPFAM" id="SSF51905">
    <property type="entry name" value="FAD/NAD(P)-binding domain"/>
    <property type="match status" value="1"/>
</dbReference>
<sequence length="408" mass="45824">MDGCEVTTSFWISGGGLAGLATCIALQNICGIRANILEAKSQLEGDAGTLIALWPNGLRALQAIDQSLYQDILQTGCKIRQVRSIRETGETRVPDNCESKYGQPFICIRWSTLHSLLAKRVSHSQIYLQHTTTQVYDKENHVIVETKRTHSTQDMDRDDTKEAFVGKALIVADGVRSLLRKYILNDDERQLIDPIYTGRVIARAVLNSDELKELSIPLPQNECIFFFSSDGKKVGSLSSLEQGQFYWALTLEIPTMDSSYLEKQSLQQESEFSIPLMQAIAATPAERIQIRPLLEMPPLPRYAKGNVVLIGDAAHAVIPSLGQGANIAFEDALVLSRCIKNEDNLEKAFSCYEERRLRRCQLIQEESSKAGKRARQPKPSSSWDSQVFESYQKFLEYLLDFDPDKISL</sequence>
<dbReference type="PANTHER" id="PTHR13789">
    <property type="entry name" value="MONOOXYGENASE"/>
    <property type="match status" value="1"/>
</dbReference>
<dbReference type="OrthoDB" id="2017387at2759"/>
<dbReference type="Gramene" id="EME29948">
    <property type="protein sequence ID" value="EME29948"/>
    <property type="gene ID" value="Gasu_27320"/>
</dbReference>
<dbReference type="EC" id="1.14.13.1" evidence="4"/>
<dbReference type="eggNOG" id="KOG2614">
    <property type="taxonomic scope" value="Eukaryota"/>
</dbReference>
<dbReference type="OMA" id="HEPLDTW"/>
<dbReference type="GO" id="GO:0071949">
    <property type="term" value="F:FAD binding"/>
    <property type="evidence" value="ECO:0007669"/>
    <property type="project" value="InterPro"/>
</dbReference>
<dbReference type="KEGG" id="gsl:Gasu_27320"/>
<dbReference type="Gene3D" id="3.50.50.60">
    <property type="entry name" value="FAD/NAD(P)-binding domain"/>
    <property type="match status" value="1"/>
</dbReference>
<dbReference type="GeneID" id="17088710"/>
<dbReference type="GO" id="GO:0018658">
    <property type="term" value="F:salicylate 1-monooxygenase activity"/>
    <property type="evidence" value="ECO:0007669"/>
    <property type="project" value="UniProtKB-EC"/>
</dbReference>
<dbReference type="PANTHER" id="PTHR13789:SF309">
    <property type="entry name" value="PUTATIVE (AFU_ORTHOLOGUE AFUA_6G14510)-RELATED"/>
    <property type="match status" value="1"/>
</dbReference>
<evidence type="ECO:0000256" key="1">
    <source>
        <dbReference type="ARBA" id="ARBA00023002"/>
    </source>
</evidence>
<keyword evidence="5" id="KW-1185">Reference proteome</keyword>
<evidence type="ECO:0000256" key="2">
    <source>
        <dbReference type="ARBA" id="ARBA00023033"/>
    </source>
</evidence>
<keyword evidence="1 4" id="KW-0560">Oxidoreductase</keyword>
<dbReference type="RefSeq" id="XP_005706468.1">
    <property type="nucleotide sequence ID" value="XM_005706411.1"/>
</dbReference>
<feature type="domain" description="FAD-binding" evidence="3">
    <location>
        <begin position="11"/>
        <end position="360"/>
    </location>
</feature>
<name>M2Y1X1_GALSU</name>
<evidence type="ECO:0000313" key="4">
    <source>
        <dbReference type="EMBL" id="EME29948.1"/>
    </source>
</evidence>
<protein>
    <submittedName>
        <fullName evidence="4">Salicylate hydroxylase</fullName>
        <ecNumber evidence="4">1.14.13.1</ecNumber>
    </submittedName>
</protein>
<dbReference type="Proteomes" id="UP000030680">
    <property type="component" value="Unassembled WGS sequence"/>
</dbReference>
<dbReference type="PRINTS" id="PR00420">
    <property type="entry name" value="RNGMNOXGNASE"/>
</dbReference>
<evidence type="ECO:0000259" key="3">
    <source>
        <dbReference type="Pfam" id="PF01494"/>
    </source>
</evidence>
<reference evidence="5" key="1">
    <citation type="journal article" date="2013" name="Science">
        <title>Gene transfer from bacteria and archaea facilitated evolution of an extremophilic eukaryote.</title>
        <authorList>
            <person name="Schonknecht G."/>
            <person name="Chen W.H."/>
            <person name="Ternes C.M."/>
            <person name="Barbier G.G."/>
            <person name="Shrestha R.P."/>
            <person name="Stanke M."/>
            <person name="Brautigam A."/>
            <person name="Baker B.J."/>
            <person name="Banfield J.F."/>
            <person name="Garavito R.M."/>
            <person name="Carr K."/>
            <person name="Wilkerson C."/>
            <person name="Rensing S.A."/>
            <person name="Gagneul D."/>
            <person name="Dickenson N.E."/>
            <person name="Oesterhelt C."/>
            <person name="Lercher M.J."/>
            <person name="Weber A.P."/>
        </authorList>
    </citation>
    <scope>NUCLEOTIDE SEQUENCE [LARGE SCALE GENOMIC DNA]</scope>
    <source>
        <strain evidence="5">074W</strain>
    </source>
</reference>
<keyword evidence="2" id="KW-0503">Monooxygenase</keyword>
<dbReference type="InterPro" id="IPR002938">
    <property type="entry name" value="FAD-bd"/>
</dbReference>
<dbReference type="InterPro" id="IPR036188">
    <property type="entry name" value="FAD/NAD-bd_sf"/>
</dbReference>
<organism evidence="4 5">
    <name type="scientific">Galdieria sulphuraria</name>
    <name type="common">Red alga</name>
    <dbReference type="NCBI Taxonomy" id="130081"/>
    <lineage>
        <taxon>Eukaryota</taxon>
        <taxon>Rhodophyta</taxon>
        <taxon>Bangiophyceae</taxon>
        <taxon>Galdieriales</taxon>
        <taxon>Galdieriaceae</taxon>
        <taxon>Galdieria</taxon>
    </lineage>
</organism>
<gene>
    <name evidence="4" type="ORF">Gasu_27320</name>
</gene>
<dbReference type="EMBL" id="KB454504">
    <property type="protein sequence ID" value="EME29948.1"/>
    <property type="molecule type" value="Genomic_DNA"/>
</dbReference>